<evidence type="ECO:0000313" key="5">
    <source>
        <dbReference type="Proteomes" id="UP000271031"/>
    </source>
</evidence>
<feature type="region of interest" description="Disordered" evidence="1">
    <location>
        <begin position="199"/>
        <end position="306"/>
    </location>
</feature>
<dbReference type="OrthoDB" id="2111742at2"/>
<evidence type="ECO:0000313" key="4">
    <source>
        <dbReference type="EMBL" id="RNB87299.1"/>
    </source>
</evidence>
<keyword evidence="2" id="KW-0472">Membrane</keyword>
<feature type="compositionally biased region" description="Low complexity" evidence="1">
    <location>
        <begin position="201"/>
        <end position="234"/>
    </location>
</feature>
<dbReference type="AlphaFoldDB" id="A0A3M8DI71"/>
<keyword evidence="5" id="KW-1185">Reference proteome</keyword>
<gene>
    <name evidence="4" type="ORF">EDM56_16655</name>
</gene>
<accession>A0A3M8DI71</accession>
<feature type="signal peptide" evidence="3">
    <location>
        <begin position="1"/>
        <end position="21"/>
    </location>
</feature>
<keyword evidence="2" id="KW-0812">Transmembrane</keyword>
<feature type="compositionally biased region" description="Low complexity" evidence="1">
    <location>
        <begin position="250"/>
        <end position="305"/>
    </location>
</feature>
<proteinExistence type="predicted"/>
<protein>
    <recommendedName>
        <fullName evidence="6">LPXTG cell wall anchor domain-containing protein</fullName>
    </recommendedName>
</protein>
<evidence type="ECO:0000256" key="1">
    <source>
        <dbReference type="SAM" id="MobiDB-lite"/>
    </source>
</evidence>
<name>A0A3M8DI71_9BACL</name>
<evidence type="ECO:0008006" key="6">
    <source>
        <dbReference type="Google" id="ProtNLM"/>
    </source>
</evidence>
<dbReference type="RefSeq" id="WP_122918997.1">
    <property type="nucleotide sequence ID" value="NZ_RHHQ01000012.1"/>
</dbReference>
<evidence type="ECO:0000256" key="3">
    <source>
        <dbReference type="SAM" id="SignalP"/>
    </source>
</evidence>
<dbReference type="Proteomes" id="UP000271031">
    <property type="component" value="Unassembled WGS sequence"/>
</dbReference>
<keyword evidence="3" id="KW-0732">Signal</keyword>
<keyword evidence="2" id="KW-1133">Transmembrane helix</keyword>
<sequence>MYYRCLLIFLLLIVQPVTAFAYSYGDPNKEEVAETYKEIAAKLEKSPEDWAGALSAYNARKAEIVLEFGQSLSDTIESNLKSKQKDLALHNYRVVLVKNVERRLKSVDEEFNDYAKAKLMLAKGRGTFAVLEPSVGDAGSKKVYAAFDKALTALGNPGLFGVGVVAPDKQLYQTEKNVVMSTLAPLASIKASTTVAKQEPAKTTAAQPAQQPVAAKAAQPAATPQQGQPATKPADASTQPAAKQPGTMGEQNPAATTTAPPAPANTQTTPEQPSQPASGSANAATGATAESATAPTAPTEAPAESKVNPAVTVGVIGGILVLAGGAFWIGKRKGLL</sequence>
<reference evidence="4 5" key="1">
    <citation type="submission" date="2018-10" db="EMBL/GenBank/DDBJ databases">
        <title>Phylogenomics of Brevibacillus.</title>
        <authorList>
            <person name="Dunlap C."/>
        </authorList>
    </citation>
    <scope>NUCLEOTIDE SEQUENCE [LARGE SCALE GENOMIC DNA]</scope>
    <source>
        <strain evidence="4 5">JCM 15716</strain>
    </source>
</reference>
<evidence type="ECO:0000256" key="2">
    <source>
        <dbReference type="SAM" id="Phobius"/>
    </source>
</evidence>
<feature type="chain" id="PRO_5018267640" description="LPXTG cell wall anchor domain-containing protein" evidence="3">
    <location>
        <begin position="22"/>
        <end position="336"/>
    </location>
</feature>
<feature type="transmembrane region" description="Helical" evidence="2">
    <location>
        <begin position="310"/>
        <end position="330"/>
    </location>
</feature>
<comment type="caution">
    <text evidence="4">The sequence shown here is derived from an EMBL/GenBank/DDBJ whole genome shotgun (WGS) entry which is preliminary data.</text>
</comment>
<organism evidence="4 5">
    <name type="scientific">Brevibacillus fluminis</name>
    <dbReference type="NCBI Taxonomy" id="511487"/>
    <lineage>
        <taxon>Bacteria</taxon>
        <taxon>Bacillati</taxon>
        <taxon>Bacillota</taxon>
        <taxon>Bacilli</taxon>
        <taxon>Bacillales</taxon>
        <taxon>Paenibacillaceae</taxon>
        <taxon>Brevibacillus</taxon>
    </lineage>
</organism>
<dbReference type="EMBL" id="RHHQ01000012">
    <property type="protein sequence ID" value="RNB87299.1"/>
    <property type="molecule type" value="Genomic_DNA"/>
</dbReference>